<protein>
    <submittedName>
        <fullName evidence="2">Uncharacterized protein</fullName>
    </submittedName>
</protein>
<feature type="region of interest" description="Disordered" evidence="1">
    <location>
        <begin position="88"/>
        <end position="125"/>
    </location>
</feature>
<sequence>MENDRAAIDDGEFVVASCQATPLFEQGDAPFDNVAAAIIDRVEGGRTAAAGTAAGAVPGLVGRLGDHRRDAAIAQMPPDRSRGISLVAADTVGPGPSSTTSEASDTQLPHQMRKHRRVPGLAGPD</sequence>
<evidence type="ECO:0000313" key="2">
    <source>
        <dbReference type="EMBL" id="PXY18044.1"/>
    </source>
</evidence>
<organism evidence="2 3">
    <name type="scientific">Prauserella muralis</name>
    <dbReference type="NCBI Taxonomy" id="588067"/>
    <lineage>
        <taxon>Bacteria</taxon>
        <taxon>Bacillati</taxon>
        <taxon>Actinomycetota</taxon>
        <taxon>Actinomycetes</taxon>
        <taxon>Pseudonocardiales</taxon>
        <taxon>Pseudonocardiaceae</taxon>
        <taxon>Prauserella</taxon>
    </lineage>
</organism>
<evidence type="ECO:0000256" key="1">
    <source>
        <dbReference type="SAM" id="MobiDB-lite"/>
    </source>
</evidence>
<feature type="compositionally biased region" description="Polar residues" evidence="1">
    <location>
        <begin position="96"/>
        <end position="109"/>
    </location>
</feature>
<proteinExistence type="predicted"/>
<dbReference type="AlphaFoldDB" id="A0A2V4AFD5"/>
<keyword evidence="3" id="KW-1185">Reference proteome</keyword>
<reference evidence="2 3" key="1">
    <citation type="submission" date="2016-07" db="EMBL/GenBank/DDBJ databases">
        <title>Draft genome sequence of Prauserella muralis DSM 45305, isolated from a mould-covered wall in an indoor environment.</title>
        <authorList>
            <person name="Ruckert C."/>
            <person name="Albersmeier A."/>
            <person name="Jiang C.-L."/>
            <person name="Jiang Y."/>
            <person name="Kalinowski J."/>
            <person name="Schneider O."/>
            <person name="Winkler A."/>
            <person name="Zotchev S.B."/>
        </authorList>
    </citation>
    <scope>NUCLEOTIDE SEQUENCE [LARGE SCALE GENOMIC DNA]</scope>
    <source>
        <strain evidence="2 3">DSM 45305</strain>
    </source>
</reference>
<dbReference type="EMBL" id="MASW01000008">
    <property type="protein sequence ID" value="PXY18044.1"/>
    <property type="molecule type" value="Genomic_DNA"/>
</dbReference>
<evidence type="ECO:0000313" key="3">
    <source>
        <dbReference type="Proteomes" id="UP000249915"/>
    </source>
</evidence>
<name>A0A2V4AFD5_9PSEU</name>
<dbReference type="Proteomes" id="UP000249915">
    <property type="component" value="Unassembled WGS sequence"/>
</dbReference>
<gene>
    <name evidence="2" type="ORF">BAY60_33630</name>
</gene>
<accession>A0A2V4AFD5</accession>
<comment type="caution">
    <text evidence="2">The sequence shown here is derived from an EMBL/GenBank/DDBJ whole genome shotgun (WGS) entry which is preliminary data.</text>
</comment>